<feature type="domain" description="AAA+ ATPase" evidence="2">
    <location>
        <begin position="589"/>
        <end position="716"/>
    </location>
</feature>
<dbReference type="SMART" id="SM00382">
    <property type="entry name" value="AAA"/>
    <property type="match status" value="1"/>
</dbReference>
<evidence type="ECO:0000313" key="4">
    <source>
        <dbReference type="Proteomes" id="UP000803844"/>
    </source>
</evidence>
<dbReference type="InterPro" id="IPR054289">
    <property type="entry name" value="DUF7025"/>
</dbReference>
<feature type="region of interest" description="Disordered" evidence="1">
    <location>
        <begin position="143"/>
        <end position="176"/>
    </location>
</feature>
<evidence type="ECO:0000259" key="2">
    <source>
        <dbReference type="SMART" id="SM00382"/>
    </source>
</evidence>
<dbReference type="InterPro" id="IPR003959">
    <property type="entry name" value="ATPase_AAA_core"/>
</dbReference>
<keyword evidence="4" id="KW-1185">Reference proteome</keyword>
<name>A0A9P4YBN4_CRYP1</name>
<sequence>DSEDSEEEDRSEWVRKQPKVTKVRWSNYEAFMNRFSRDEGFDIIEVLAGHADAMSKEISQENARRRRKKQTPSLLRHPDGNEYKFIHQVRIQSPAILHILSRLTAQDDWSIDEPVTFLRPFQTLYYSFPLAKQSLEVLKRRANTPQTLDPDTPSTIGPLPSRTTASAQKDESEDPLHRLCMPSDVDLEDIVFGLPDLHSGVEHMQLYIDFVEKHVVPMWTEAAGTTRQKVRFSDLPMYFRPGDILYEPQETNEDKDKAGKAGSYHSTTGGLAVFQSYWKLCDAYMEEMELDPPKDNAPGVTRLAFSLDHFHIDFDGEKYGPIPAVVNIYEYEGEKDIRTLTMYPLRFRDDEADIRSKLTTRAENFLFFVQQKHLYYDGWTLIHSTYPSGKHGIKSSDSEKVREDQVVEHVEGEIMVDFKEGFQSGAEFVKPQLALPADFEGNASSPNVMPTIIWWSDRTRSKMQGYIRATIETVGRFSILQSHRMVQKDRVLKVFEETERVFDFDSDHKLLFPQRLIAYSFRARKFFVANVDSISVISTPKNSFRDLKVDIEHKRILESLVGSHFQKQDTRRQNKDAVLDQDFIRGKGSGLVILLHGVPGVGKTTTAEAVALTNRKPLFALTSGDLGSTPKDVEKALRETFRLATLWDCVLLLDEADLFLAKRDVGDLVRNSLVSVFLRVLDYYDGVLFLTTNRVGTVDEAFRSRIHLTLYYPPLKRKQTMEIFKLNIQRVKEIENSRAELHKRQGEDNSNFVPIEIDENSILDFAIQHWEETRVRRDRRWNGRQIRNAFQVAYSLENAPDYLSPRSKGKDIEITAAASPSQDKNKGKLDSYQFKIVARSIRRFDDYLEFTRGR</sequence>
<feature type="compositionally biased region" description="Polar residues" evidence="1">
    <location>
        <begin position="143"/>
        <end position="167"/>
    </location>
</feature>
<feature type="non-terminal residue" evidence="3">
    <location>
        <position position="854"/>
    </location>
</feature>
<dbReference type="InterPro" id="IPR027417">
    <property type="entry name" value="P-loop_NTPase"/>
</dbReference>
<proteinExistence type="predicted"/>
<dbReference type="GO" id="GO:0005524">
    <property type="term" value="F:ATP binding"/>
    <property type="evidence" value="ECO:0007669"/>
    <property type="project" value="InterPro"/>
</dbReference>
<organism evidence="3 4">
    <name type="scientific">Cryphonectria parasitica (strain ATCC 38755 / EP155)</name>
    <dbReference type="NCBI Taxonomy" id="660469"/>
    <lineage>
        <taxon>Eukaryota</taxon>
        <taxon>Fungi</taxon>
        <taxon>Dikarya</taxon>
        <taxon>Ascomycota</taxon>
        <taxon>Pezizomycotina</taxon>
        <taxon>Sordariomycetes</taxon>
        <taxon>Sordariomycetidae</taxon>
        <taxon>Diaporthales</taxon>
        <taxon>Cryphonectriaceae</taxon>
        <taxon>Cryphonectria-Endothia species complex</taxon>
        <taxon>Cryphonectria</taxon>
    </lineage>
</organism>
<dbReference type="SUPFAM" id="SSF52540">
    <property type="entry name" value="P-loop containing nucleoside triphosphate hydrolases"/>
    <property type="match status" value="1"/>
</dbReference>
<dbReference type="OrthoDB" id="10042665at2759"/>
<dbReference type="CDD" id="cd19481">
    <property type="entry name" value="RecA-like_protease"/>
    <property type="match status" value="1"/>
</dbReference>
<feature type="non-terminal residue" evidence="3">
    <location>
        <position position="1"/>
    </location>
</feature>
<evidence type="ECO:0000313" key="3">
    <source>
        <dbReference type="EMBL" id="KAF3770054.1"/>
    </source>
</evidence>
<dbReference type="RefSeq" id="XP_040781015.1">
    <property type="nucleotide sequence ID" value="XM_040915479.1"/>
</dbReference>
<dbReference type="PANTHER" id="PTHR46411:SF3">
    <property type="entry name" value="AAA+ ATPASE DOMAIN-CONTAINING PROTEIN"/>
    <property type="match status" value="1"/>
</dbReference>
<accession>A0A9P4YBN4</accession>
<dbReference type="Gene3D" id="3.40.50.300">
    <property type="entry name" value="P-loop containing nucleotide triphosphate hydrolases"/>
    <property type="match status" value="1"/>
</dbReference>
<feature type="region of interest" description="Disordered" evidence="1">
    <location>
        <begin position="57"/>
        <end position="79"/>
    </location>
</feature>
<evidence type="ECO:0000256" key="1">
    <source>
        <dbReference type="SAM" id="MobiDB-lite"/>
    </source>
</evidence>
<dbReference type="GO" id="GO:0016887">
    <property type="term" value="F:ATP hydrolysis activity"/>
    <property type="evidence" value="ECO:0007669"/>
    <property type="project" value="InterPro"/>
</dbReference>
<dbReference type="InterPro" id="IPR003593">
    <property type="entry name" value="AAA+_ATPase"/>
</dbReference>
<dbReference type="EMBL" id="MU032344">
    <property type="protein sequence ID" value="KAF3770054.1"/>
    <property type="molecule type" value="Genomic_DNA"/>
</dbReference>
<dbReference type="Pfam" id="PF00004">
    <property type="entry name" value="AAA"/>
    <property type="match status" value="1"/>
</dbReference>
<protein>
    <recommendedName>
        <fullName evidence="2">AAA+ ATPase domain-containing protein</fullName>
    </recommendedName>
</protein>
<dbReference type="GeneID" id="63832608"/>
<gene>
    <name evidence="3" type="ORF">M406DRAFT_216214</name>
</gene>
<dbReference type="Proteomes" id="UP000803844">
    <property type="component" value="Unassembled WGS sequence"/>
</dbReference>
<dbReference type="PANTHER" id="PTHR46411">
    <property type="entry name" value="FAMILY ATPASE, PUTATIVE-RELATED"/>
    <property type="match status" value="1"/>
</dbReference>
<dbReference type="Pfam" id="PF22942">
    <property type="entry name" value="DUF7025"/>
    <property type="match status" value="1"/>
</dbReference>
<dbReference type="AlphaFoldDB" id="A0A9P4YBN4"/>
<comment type="caution">
    <text evidence="3">The sequence shown here is derived from an EMBL/GenBank/DDBJ whole genome shotgun (WGS) entry which is preliminary data.</text>
</comment>
<reference evidence="3" key="1">
    <citation type="journal article" date="2020" name="Phytopathology">
        <title>Genome sequence of the chestnut blight fungus Cryphonectria parasitica EP155: A fundamental resource for an archetypical invasive plant pathogen.</title>
        <authorList>
            <person name="Crouch J.A."/>
            <person name="Dawe A."/>
            <person name="Aerts A."/>
            <person name="Barry K."/>
            <person name="Churchill A.C.L."/>
            <person name="Grimwood J."/>
            <person name="Hillman B."/>
            <person name="Milgroom M.G."/>
            <person name="Pangilinan J."/>
            <person name="Smith M."/>
            <person name="Salamov A."/>
            <person name="Schmutz J."/>
            <person name="Yadav J."/>
            <person name="Grigoriev I.V."/>
            <person name="Nuss D."/>
        </authorList>
    </citation>
    <scope>NUCLEOTIDE SEQUENCE</scope>
    <source>
        <strain evidence="3">EP155</strain>
    </source>
</reference>